<feature type="region of interest" description="Disordered" evidence="2">
    <location>
        <begin position="1178"/>
        <end position="1200"/>
    </location>
</feature>
<feature type="compositionally biased region" description="Low complexity" evidence="2">
    <location>
        <begin position="1440"/>
        <end position="1453"/>
    </location>
</feature>
<keyword evidence="3" id="KW-0472">Membrane</keyword>
<keyword evidence="6" id="KW-1185">Reference proteome</keyword>
<evidence type="ECO:0000256" key="3">
    <source>
        <dbReference type="SAM" id="Phobius"/>
    </source>
</evidence>
<feature type="region of interest" description="Disordered" evidence="2">
    <location>
        <begin position="1729"/>
        <end position="1784"/>
    </location>
</feature>
<dbReference type="EMBL" id="JAHWGI010000383">
    <property type="protein sequence ID" value="KAK3914563.1"/>
    <property type="molecule type" value="Genomic_DNA"/>
</dbReference>
<reference evidence="5" key="2">
    <citation type="journal article" date="2023" name="BMC Genomics">
        <title>Pest status, molecular evolution, and epigenetic factors derived from the genome assembly of Frankliniella fusca, a thysanopteran phytovirus vector.</title>
        <authorList>
            <person name="Catto M.A."/>
            <person name="Labadie P.E."/>
            <person name="Jacobson A.L."/>
            <person name="Kennedy G.G."/>
            <person name="Srinivasan R."/>
            <person name="Hunt B.G."/>
        </authorList>
    </citation>
    <scope>NUCLEOTIDE SEQUENCE</scope>
    <source>
        <strain evidence="5">PL_HMW_Pooled</strain>
    </source>
</reference>
<dbReference type="SUPFAM" id="SSF103196">
    <property type="entry name" value="Roadblock/LC7 domain"/>
    <property type="match status" value="1"/>
</dbReference>
<sequence length="1842" mass="201979">MASEVEETLKRIQAHKGVVGTIVVNAEGIPIKTTLDNTTTVQYAGLIGQLSDKARSVVRDLDPTNDLTFLRIRTKKHEIMVAPDREFILIGLLMTEYCLSIFLYAALWPSTALSPSPTCTEKGKFINLCGYCVEKSTSVENSEGFDNCGVCFGHNKCLNCEATTNLSLEAGCKANIFPETYDLALKEKDVKLYLHNTNFQERTDNIVCSLWISNDIAPASHSTDESKIIIQSGQDYILMTIDSSILVVGIYTVSCSEQISSNQIFNATFKVVDSRVLKITSVNPSAVRTSIPFKPRLNVTISHEMNRTVMCFLESNNVVEQVVSSKSLSLGFVECSPLTVHKPTSFIGVAATLEAALLGSAILNVRELVILPTKPTLKSSKFSSDLRLIFLQFDKNINTTGDCRKAFSPETISLFGKGWLCWIRADQLIIQLGSDPEVHPGSRIVLSKQNDILQTSSNIQHSDDTLQVYTTIVDDVTNQVVEPVYNVLAPRIACHGVRHTGLQSSIYARKQRDDMKENMFDRSSVTVLEVQQLGGQNLLYNWAVSIGPVDKRNLSQRDILMTWLSVRMLDKSVKQVTSNKVTLNNSLMLSDIEYTVSVKGTNALGMTGEEKHIPIRLQDKRPLSAEHRGLDSSKIYVCTSGSPLDIMISSSPATFSDVNFHIEIYPSCCDGKMNSEILGQIRYFWSVKSQNGSTVNQRFTQVKILIIPPGTFSGGEQYTISCELYHKTTNNSLGFASTSVLILERGIKASINVTGVGLSTEQSLILDASGSIDLDNKEGSLKFEWSCRMLNSELGYGDSHCYVPNQERALLHDIYSAELKMPVLHLPPGSLQIGQYQFSVTVSRTSKAQKPISNVEAVTVSILGGTPPLVFIPARGATSGENPSARVINPDDGFTLSGMVSGIGAGCHIFWSGVDMPGYITLNQSLPCAQVVLGYIELSYADVDIMTDSPPVVKSLTVEPLQGEALVTEFRFSTKAAYDDLLDYPLQYSFGFQIIEENNVLGPAKFFHSSNQKLSASTYLPAISHSPTKIQSLLRVCDVRQICQTAEGPVVLSNIPKQLTPGHVELLSDDFSSFLLAEEYEDAITLVESSMITLEILDKKSLYQLASSKIEKSVNSQLDSFERRLDSSPEEVNAAFRFLKAANAALKHGSFSQETLQRLVSFKDKILGILSNNSKIPNKESSWRRKRETQTDGEQPQNTLQPEMVRTILSVSEVAIFNLSDTNKALNEKKKLLQNISFFMESLCRGLRNSVPLFIGSRVVSFSVQRLNMQIKYKDDLAIPDWRSSKSGGVPVNATAQVRLGEDVQSVLSGSMVCMGAAYYPMDFLSEVAQISSQSAYRHSAVYHVKIIQNVSQKVTVSEYYEGLVVKKQTIRIKIPIWNEQLNSRLHFECRVWMHGLWDSSSCKYVKLATLINKPAVECLCSVVGYYAVFAVESSSTTVTSTTTTSTKPPTTKILKPVPGTSLTTNKPPITSTVKIIPPTVSSTHSPTTQFKSTESATTTNDDTGLTTTLPPGVPIPNTSKNFTFKIQEEYSTTVGSQEGAFISQLKHDILKQVEMPANMIYSIDLSPGSILVTLHLVDTDIRTVDDVLPSLAAVLQDGRLSVSGIDGRHLSVPPQSLKLLQRRPENSFVPWIVVGCSGFGLFSIGALVIAVIIVKRQMRDVDFTDHSRSSDITIKTPSYARFHLEQTLDGSEATLSRYRSTVNNPLVVSTIGGLASVMGTNALIPSDHSSSSVHFKLNPPQGKSTPTPSSRNATNSDINGNTSGSSSDGINSQTHKQLSSPEENTLNIEFEPEEEDSGIVVNGKVTNCFHTNSRSQSPESNPPDTCILPGTPTGKGDEGPS</sequence>
<evidence type="ECO:0000313" key="5">
    <source>
        <dbReference type="EMBL" id="KAK3914563.1"/>
    </source>
</evidence>
<feature type="domain" description="Roadblock/LAMTOR2" evidence="4">
    <location>
        <begin position="5"/>
        <end position="93"/>
    </location>
</feature>
<evidence type="ECO:0000256" key="2">
    <source>
        <dbReference type="SAM" id="MobiDB-lite"/>
    </source>
</evidence>
<organism evidence="5 6">
    <name type="scientific">Frankliniella fusca</name>
    <dbReference type="NCBI Taxonomy" id="407009"/>
    <lineage>
        <taxon>Eukaryota</taxon>
        <taxon>Metazoa</taxon>
        <taxon>Ecdysozoa</taxon>
        <taxon>Arthropoda</taxon>
        <taxon>Hexapoda</taxon>
        <taxon>Insecta</taxon>
        <taxon>Pterygota</taxon>
        <taxon>Neoptera</taxon>
        <taxon>Paraneoptera</taxon>
        <taxon>Thysanoptera</taxon>
        <taxon>Terebrantia</taxon>
        <taxon>Thripoidea</taxon>
        <taxon>Thripidae</taxon>
        <taxon>Frankliniella</taxon>
    </lineage>
</organism>
<keyword evidence="3" id="KW-1133">Transmembrane helix</keyword>
<feature type="transmembrane region" description="Helical" evidence="3">
    <location>
        <begin position="1629"/>
        <end position="1655"/>
    </location>
</feature>
<feature type="compositionally biased region" description="Polar residues" evidence="2">
    <location>
        <begin position="1810"/>
        <end position="1824"/>
    </location>
</feature>
<reference evidence="5" key="1">
    <citation type="submission" date="2021-07" db="EMBL/GenBank/DDBJ databases">
        <authorList>
            <person name="Catto M.A."/>
            <person name="Jacobson A."/>
            <person name="Kennedy G."/>
            <person name="Labadie P."/>
            <person name="Hunt B.G."/>
            <person name="Srinivasan R."/>
        </authorList>
    </citation>
    <scope>NUCLEOTIDE SEQUENCE</scope>
    <source>
        <strain evidence="5">PL_HMW_Pooled</strain>
        <tissue evidence="5">Head</tissue>
    </source>
</reference>
<comment type="caution">
    <text evidence="5">The sequence shown here is derived from an EMBL/GenBank/DDBJ whole genome shotgun (WGS) entry which is preliminary data.</text>
</comment>
<dbReference type="Pfam" id="PF03259">
    <property type="entry name" value="Robl_LC7"/>
    <property type="match status" value="1"/>
</dbReference>
<feature type="compositionally biased region" description="Low complexity" evidence="2">
    <location>
        <begin position="1498"/>
        <end position="1511"/>
    </location>
</feature>
<evidence type="ECO:0000313" key="6">
    <source>
        <dbReference type="Proteomes" id="UP001219518"/>
    </source>
</evidence>
<accession>A0AAE1H4T1</accession>
<proteinExistence type="inferred from homology"/>
<dbReference type="InterPro" id="IPR004942">
    <property type="entry name" value="Roadblock/LAMTOR2_dom"/>
</dbReference>
<dbReference type="Gene3D" id="3.30.450.30">
    <property type="entry name" value="Dynein light chain 2a, cytoplasmic"/>
    <property type="match status" value="1"/>
</dbReference>
<dbReference type="InterPro" id="IPR002859">
    <property type="entry name" value="PKD/REJ-like"/>
</dbReference>
<dbReference type="SMART" id="SM00960">
    <property type="entry name" value="Robl_LC7"/>
    <property type="match status" value="1"/>
</dbReference>
<name>A0AAE1H4T1_9NEOP</name>
<dbReference type="Proteomes" id="UP001219518">
    <property type="component" value="Unassembled WGS sequence"/>
</dbReference>
<dbReference type="Pfam" id="PF02010">
    <property type="entry name" value="REJ"/>
    <property type="match status" value="1"/>
</dbReference>
<feature type="region of interest" description="Disordered" evidence="2">
    <location>
        <begin position="1810"/>
        <end position="1842"/>
    </location>
</feature>
<comment type="similarity">
    <text evidence="1">Belongs to the GAMAD family.</text>
</comment>
<feature type="region of interest" description="Disordered" evidence="2">
    <location>
        <begin position="1477"/>
        <end position="1513"/>
    </location>
</feature>
<gene>
    <name evidence="5" type="ORF">KUF71_005359</name>
</gene>
<evidence type="ECO:0000256" key="1">
    <source>
        <dbReference type="ARBA" id="ARBA00007191"/>
    </source>
</evidence>
<protein>
    <submittedName>
        <fullName evidence="5">Dynein light chain roadblock-type 2</fullName>
    </submittedName>
</protein>
<feature type="compositionally biased region" description="Polar residues" evidence="2">
    <location>
        <begin position="1742"/>
        <end position="1784"/>
    </location>
</feature>
<dbReference type="PANTHER" id="PTHR10779">
    <property type="entry name" value="DYNEIN LIGHT CHAIN ROADBLOCK"/>
    <property type="match status" value="1"/>
</dbReference>
<feature type="region of interest" description="Disordered" evidence="2">
    <location>
        <begin position="1440"/>
        <end position="1462"/>
    </location>
</feature>
<dbReference type="FunFam" id="3.30.450.30:FF:000009">
    <property type="entry name" value="Dynein light chain roadblock"/>
    <property type="match status" value="1"/>
</dbReference>
<keyword evidence="3" id="KW-0812">Transmembrane</keyword>
<evidence type="ECO:0000259" key="4">
    <source>
        <dbReference type="SMART" id="SM00960"/>
    </source>
</evidence>
<feature type="compositionally biased region" description="Low complexity" evidence="2">
    <location>
        <begin position="1478"/>
        <end position="1489"/>
    </location>
</feature>